<evidence type="ECO:0000313" key="2">
    <source>
        <dbReference type="EMBL" id="TDD50102.1"/>
    </source>
</evidence>
<evidence type="ECO:0000256" key="1">
    <source>
        <dbReference type="SAM" id="MobiDB-lite"/>
    </source>
</evidence>
<sequence>MRGRLPESDNSPYTSTEKGFFVQTSATLEAAGVWVHVVQVVATKDGKAISGTRRGNRLGLPRPPPARRLGGMSGRRIAPRPVRRPMSR</sequence>
<accession>A0A4R4Z236</accession>
<protein>
    <submittedName>
        <fullName evidence="2">Uncharacterized protein</fullName>
    </submittedName>
</protein>
<dbReference type="EMBL" id="SMKW01000022">
    <property type="protein sequence ID" value="TDD50102.1"/>
    <property type="molecule type" value="Genomic_DNA"/>
</dbReference>
<keyword evidence="3" id="KW-1185">Reference proteome</keyword>
<evidence type="ECO:0000313" key="3">
    <source>
        <dbReference type="Proteomes" id="UP000294947"/>
    </source>
</evidence>
<comment type="caution">
    <text evidence="2">The sequence shown here is derived from an EMBL/GenBank/DDBJ whole genome shotgun (WGS) entry which is preliminary data.</text>
</comment>
<feature type="region of interest" description="Disordered" evidence="1">
    <location>
        <begin position="46"/>
        <end position="88"/>
    </location>
</feature>
<dbReference type="Proteomes" id="UP000294947">
    <property type="component" value="Unassembled WGS sequence"/>
</dbReference>
<organism evidence="2 3">
    <name type="scientific">Saccharopolyspora elongata</name>
    <dbReference type="NCBI Taxonomy" id="2530387"/>
    <lineage>
        <taxon>Bacteria</taxon>
        <taxon>Bacillati</taxon>
        <taxon>Actinomycetota</taxon>
        <taxon>Actinomycetes</taxon>
        <taxon>Pseudonocardiales</taxon>
        <taxon>Pseudonocardiaceae</taxon>
        <taxon>Saccharopolyspora</taxon>
    </lineage>
</organism>
<dbReference type="RefSeq" id="WP_132486519.1">
    <property type="nucleotide sequence ID" value="NZ_SMKW01000022.1"/>
</dbReference>
<proteinExistence type="predicted"/>
<feature type="compositionally biased region" description="Basic residues" evidence="1">
    <location>
        <begin position="77"/>
        <end position="88"/>
    </location>
</feature>
<dbReference type="AlphaFoldDB" id="A0A4R4Z236"/>
<reference evidence="2 3" key="1">
    <citation type="submission" date="2019-03" db="EMBL/GenBank/DDBJ databases">
        <title>Draft genome sequences of novel Actinobacteria.</title>
        <authorList>
            <person name="Sahin N."/>
            <person name="Ay H."/>
            <person name="Saygin H."/>
        </authorList>
    </citation>
    <scope>NUCLEOTIDE SEQUENCE [LARGE SCALE GENOMIC DNA]</scope>
    <source>
        <strain evidence="2 3">7K502</strain>
    </source>
</reference>
<gene>
    <name evidence="2" type="ORF">E1288_17975</name>
</gene>
<name>A0A4R4Z236_9PSEU</name>
<dbReference type="OrthoDB" id="4550025at2"/>